<feature type="region of interest" description="Disordered" evidence="1">
    <location>
        <begin position="291"/>
        <end position="316"/>
    </location>
</feature>
<gene>
    <name evidence="2" type="ORF">BXT84_12325</name>
</gene>
<feature type="region of interest" description="Disordered" evidence="1">
    <location>
        <begin position="16"/>
        <end position="39"/>
    </location>
</feature>
<reference evidence="2 3" key="1">
    <citation type="journal article" date="2019" name="Sci. Rep.">
        <title>Sulfobacillus thermotolerans: new insights into resistance and metabolic capacities of acidophilic chemolithotrophs.</title>
        <authorList>
            <person name="Panyushkina A.E."/>
            <person name="Babenko V.V."/>
            <person name="Nikitina A.S."/>
            <person name="Selezneva O.V."/>
            <person name="Tsaplina I.A."/>
            <person name="Letarova M.A."/>
            <person name="Kostryukova E.S."/>
            <person name="Letarov A.V."/>
        </authorList>
    </citation>
    <scope>NUCLEOTIDE SEQUENCE [LARGE SCALE GENOMIC DNA]</scope>
    <source>
        <strain evidence="2 3">Kr1</strain>
    </source>
</reference>
<dbReference type="Proteomes" id="UP000325292">
    <property type="component" value="Chromosome"/>
</dbReference>
<evidence type="ECO:0000313" key="2">
    <source>
        <dbReference type="EMBL" id="AUW94631.1"/>
    </source>
</evidence>
<accession>A0ABN5H1L8</accession>
<evidence type="ECO:0000313" key="3">
    <source>
        <dbReference type="Proteomes" id="UP000325292"/>
    </source>
</evidence>
<feature type="compositionally biased region" description="Polar residues" evidence="1">
    <location>
        <begin position="297"/>
        <end position="310"/>
    </location>
</feature>
<proteinExistence type="predicted"/>
<protein>
    <submittedName>
        <fullName evidence="2">Uncharacterized protein</fullName>
    </submittedName>
</protein>
<name>A0ABN5H1L8_9FIRM</name>
<dbReference type="EMBL" id="CP019454">
    <property type="protein sequence ID" value="AUW94631.1"/>
    <property type="molecule type" value="Genomic_DNA"/>
</dbReference>
<evidence type="ECO:0000256" key="1">
    <source>
        <dbReference type="SAM" id="MobiDB-lite"/>
    </source>
</evidence>
<organism evidence="2 3">
    <name type="scientific">Sulfobacillus thermotolerans</name>
    <dbReference type="NCBI Taxonomy" id="338644"/>
    <lineage>
        <taxon>Bacteria</taxon>
        <taxon>Bacillati</taxon>
        <taxon>Bacillota</taxon>
        <taxon>Clostridia</taxon>
        <taxon>Eubacteriales</taxon>
        <taxon>Clostridiales Family XVII. Incertae Sedis</taxon>
        <taxon>Sulfobacillus</taxon>
    </lineage>
</organism>
<keyword evidence="3" id="KW-1185">Reference proteome</keyword>
<feature type="compositionally biased region" description="Low complexity" evidence="1">
    <location>
        <begin position="19"/>
        <end position="29"/>
    </location>
</feature>
<sequence length="316" mass="34104">MPRKHIHSHTASVYKPADLTPLSPTSSTPPTAPPELLPSYASAHPLEPLEFLEELQRPTISPQRKWRWVHIAVIAAGLLVVGKYAAASSWHIVTTTTPAPSSDAGVKPYSMLVNYHYTPGVNPLPTVDQGLPPTTNGSGVTTYSAAMQPTVFLGAWTWQTFATLSAQIGVPITSRTWQETGLPLLWIQTPTVIENAMPLHSSPPTYIPEAFPAFNTILHASWQIVTPTTEVIVEQTAGHPGDLRVGIAWSQNGFSAGGVMNAGIQARYMIDVPRQDKWAALAAMTTITPNGPNITNAQEGQNYPDTSSIPVTPPLW</sequence>